<dbReference type="Proteomes" id="UP001497680">
    <property type="component" value="Unassembled WGS sequence"/>
</dbReference>
<protein>
    <submittedName>
        <fullName evidence="1">Uncharacterized protein</fullName>
    </submittedName>
</protein>
<gene>
    <name evidence="1" type="ORF">F4821DRAFT_222670</name>
</gene>
<accession>A0ACC0DKU1</accession>
<dbReference type="EMBL" id="MU394281">
    <property type="protein sequence ID" value="KAI6093313.1"/>
    <property type="molecule type" value="Genomic_DNA"/>
</dbReference>
<proteinExistence type="predicted"/>
<evidence type="ECO:0000313" key="2">
    <source>
        <dbReference type="Proteomes" id="UP001497680"/>
    </source>
</evidence>
<evidence type="ECO:0000313" key="1">
    <source>
        <dbReference type="EMBL" id="KAI6093313.1"/>
    </source>
</evidence>
<sequence length="445" mass="48614">MRFSLLSVGLLAILTPLTSAWTKEDREIFRLRDEIAQHEGADVTFYDFLGITASASQDEINKAYKKKTRSLHPDKVKQQLTAERTKAAKKNKSGKKPGVTVTKPPTQSEIKAAIKAAGDRQARLSIIANILRGSGRARYDHFIANGFPVWKGTEYYYSRYRPGLGTVLVGVLLVGGGGFHYLALYMSWKRQREFVGRYITFARQAAWGGNLGIPGVDAAPAAPPPPPPPAADDDQPPMAMNRKQRRMQEQAARKESAKEGRRQPRGRARATQQGSGSATPVPQAQGSGPSGAKKRVVAENGKVLVVDSLGDVYLEQEDADGNVQEFLLDPNELPKPTIRDTALFKLPRWAYSATVGRVLGAPKSADNLDDQVDEDEDIDVVDELMDDNESSSSDQQAQRTPSTDSAEDFELLEKSVDSLAGKAGGKATGSQAQQQGKPKKRNKKR</sequence>
<organism evidence="1 2">
    <name type="scientific">Hypoxylon rubiginosum</name>
    <dbReference type="NCBI Taxonomy" id="110542"/>
    <lineage>
        <taxon>Eukaryota</taxon>
        <taxon>Fungi</taxon>
        <taxon>Dikarya</taxon>
        <taxon>Ascomycota</taxon>
        <taxon>Pezizomycotina</taxon>
        <taxon>Sordariomycetes</taxon>
        <taxon>Xylariomycetidae</taxon>
        <taxon>Xylariales</taxon>
        <taxon>Hypoxylaceae</taxon>
        <taxon>Hypoxylon</taxon>
    </lineage>
</organism>
<name>A0ACC0DKU1_9PEZI</name>
<comment type="caution">
    <text evidence="1">The sequence shown here is derived from an EMBL/GenBank/DDBJ whole genome shotgun (WGS) entry which is preliminary data.</text>
</comment>
<keyword evidence="2" id="KW-1185">Reference proteome</keyword>
<reference evidence="1 2" key="1">
    <citation type="journal article" date="2022" name="New Phytol.">
        <title>Ecological generalism drives hyperdiversity of secondary metabolite gene clusters in xylarialean endophytes.</title>
        <authorList>
            <person name="Franco M.E.E."/>
            <person name="Wisecaver J.H."/>
            <person name="Arnold A.E."/>
            <person name="Ju Y.M."/>
            <person name="Slot J.C."/>
            <person name="Ahrendt S."/>
            <person name="Moore L.P."/>
            <person name="Eastman K.E."/>
            <person name="Scott K."/>
            <person name="Konkel Z."/>
            <person name="Mondo S.J."/>
            <person name="Kuo A."/>
            <person name="Hayes R.D."/>
            <person name="Haridas S."/>
            <person name="Andreopoulos B."/>
            <person name="Riley R."/>
            <person name="LaButti K."/>
            <person name="Pangilinan J."/>
            <person name="Lipzen A."/>
            <person name="Amirebrahimi M."/>
            <person name="Yan J."/>
            <person name="Adam C."/>
            <person name="Keymanesh K."/>
            <person name="Ng V."/>
            <person name="Louie K."/>
            <person name="Northen T."/>
            <person name="Drula E."/>
            <person name="Henrissat B."/>
            <person name="Hsieh H.M."/>
            <person name="Youens-Clark K."/>
            <person name="Lutzoni F."/>
            <person name="Miadlikowska J."/>
            <person name="Eastwood D.C."/>
            <person name="Hamelin R.C."/>
            <person name="Grigoriev I.V."/>
            <person name="U'Ren J.M."/>
        </authorList>
    </citation>
    <scope>NUCLEOTIDE SEQUENCE [LARGE SCALE GENOMIC DNA]</scope>
    <source>
        <strain evidence="1 2">ER1909</strain>
    </source>
</reference>